<comment type="cofactor">
    <cofactor evidence="1 7">
        <name>pyridoxal 5'-phosphate</name>
        <dbReference type="ChEBI" id="CHEBI:597326"/>
    </cofactor>
</comment>
<dbReference type="KEGG" id="part:PARC_a1863"/>
<dbReference type="Gene3D" id="3.40.640.10">
    <property type="entry name" value="Type I PLP-dependent aspartate aminotransferase-like (Major domain)"/>
    <property type="match status" value="1"/>
</dbReference>
<dbReference type="Proteomes" id="UP000016505">
    <property type="component" value="Chromosome I"/>
</dbReference>
<dbReference type="Gene3D" id="3.90.1150.10">
    <property type="entry name" value="Aspartate Aminotransferase, domain 1"/>
    <property type="match status" value="1"/>
</dbReference>
<dbReference type="NCBIfam" id="TIGR01979">
    <property type="entry name" value="sufS"/>
    <property type="match status" value="1"/>
</dbReference>
<keyword evidence="5 8" id="KW-0663">Pyridoxal phosphate</keyword>
<dbReference type="InterPro" id="IPR015422">
    <property type="entry name" value="PyrdxlP-dep_Trfase_small"/>
</dbReference>
<dbReference type="PROSITE" id="PS00595">
    <property type="entry name" value="AA_TRANSFER_CLASS_5"/>
    <property type="match status" value="1"/>
</dbReference>
<organism evidence="10 11">
    <name type="scientific">Pseudoalteromonas arctica A 37-1-2</name>
    <dbReference type="NCBI Taxonomy" id="1117313"/>
    <lineage>
        <taxon>Bacteria</taxon>
        <taxon>Pseudomonadati</taxon>
        <taxon>Pseudomonadota</taxon>
        <taxon>Gammaproteobacteria</taxon>
        <taxon>Alteromonadales</taxon>
        <taxon>Pseudoalteromonadaceae</taxon>
        <taxon>Pseudoalteromonas</taxon>
    </lineage>
</organism>
<dbReference type="OrthoDB" id="9808002at2"/>
<comment type="function">
    <text evidence="8">Catalyzes the removal of elemental sulfur and selenium atoms from L-cysteine, L-cystine, L-selenocysteine, and L-selenocystine to produce L-alanine.</text>
</comment>
<keyword evidence="10" id="KW-0456">Lyase</keyword>
<dbReference type="GO" id="GO:0006534">
    <property type="term" value="P:cysteine metabolic process"/>
    <property type="evidence" value="ECO:0007669"/>
    <property type="project" value="UniProtKB-UniRule"/>
</dbReference>
<dbReference type="CDD" id="cd06453">
    <property type="entry name" value="SufS_like"/>
    <property type="match status" value="1"/>
</dbReference>
<protein>
    <recommendedName>
        <fullName evidence="3 8">Cysteine desulfurase</fullName>
        <ecNumber evidence="3 8">2.8.1.7</ecNumber>
    </recommendedName>
</protein>
<dbReference type="AlphaFoldDB" id="A0A290S2M4"/>
<dbReference type="RefSeq" id="WP_010552671.1">
    <property type="nucleotide sequence ID" value="NZ_CP011025.1"/>
</dbReference>
<dbReference type="InterPro" id="IPR010970">
    <property type="entry name" value="Cys_dSase_SufS"/>
</dbReference>
<dbReference type="InterPro" id="IPR020578">
    <property type="entry name" value="Aminotrans_V_PyrdxlP_BS"/>
</dbReference>
<dbReference type="Pfam" id="PF00266">
    <property type="entry name" value="Aminotran_5"/>
    <property type="match status" value="1"/>
</dbReference>
<evidence type="ECO:0000256" key="6">
    <source>
        <dbReference type="ARBA" id="ARBA00050776"/>
    </source>
</evidence>
<evidence type="ECO:0000256" key="4">
    <source>
        <dbReference type="ARBA" id="ARBA00022679"/>
    </source>
</evidence>
<dbReference type="InterPro" id="IPR000192">
    <property type="entry name" value="Aminotrans_V_dom"/>
</dbReference>
<dbReference type="PANTHER" id="PTHR43586:SF8">
    <property type="entry name" value="CYSTEINE DESULFURASE 1, CHLOROPLASTIC"/>
    <property type="match status" value="1"/>
</dbReference>
<accession>A0A290S2M4</accession>
<dbReference type="GO" id="GO:0016829">
    <property type="term" value="F:lyase activity"/>
    <property type="evidence" value="ECO:0007669"/>
    <property type="project" value="UniProtKB-KW"/>
</dbReference>
<dbReference type="InterPro" id="IPR015421">
    <property type="entry name" value="PyrdxlP-dep_Trfase_major"/>
</dbReference>
<dbReference type="GO" id="GO:0031071">
    <property type="term" value="F:cysteine desulfurase activity"/>
    <property type="evidence" value="ECO:0007669"/>
    <property type="project" value="UniProtKB-UniRule"/>
</dbReference>
<proteinExistence type="inferred from homology"/>
<evidence type="ECO:0000256" key="7">
    <source>
        <dbReference type="RuleBase" id="RU004504"/>
    </source>
</evidence>
<feature type="domain" description="Aminotransferase class V" evidence="9">
    <location>
        <begin position="28"/>
        <end position="396"/>
    </location>
</feature>
<dbReference type="SUPFAM" id="SSF53383">
    <property type="entry name" value="PLP-dependent transferases"/>
    <property type="match status" value="1"/>
</dbReference>
<evidence type="ECO:0000259" key="9">
    <source>
        <dbReference type="Pfam" id="PF00266"/>
    </source>
</evidence>
<evidence type="ECO:0000256" key="3">
    <source>
        <dbReference type="ARBA" id="ARBA00012239"/>
    </source>
</evidence>
<name>A0A290S2M4_9GAMM</name>
<dbReference type="EC" id="2.8.1.7" evidence="3 8"/>
<evidence type="ECO:0000256" key="1">
    <source>
        <dbReference type="ARBA" id="ARBA00001933"/>
    </source>
</evidence>
<gene>
    <name evidence="10" type="primary">sufS</name>
    <name evidence="10" type="ORF">PARC_a1863</name>
</gene>
<dbReference type="EMBL" id="CP011025">
    <property type="protein sequence ID" value="ATC86424.1"/>
    <property type="molecule type" value="Genomic_DNA"/>
</dbReference>
<dbReference type="InterPro" id="IPR015424">
    <property type="entry name" value="PyrdxlP-dep_Trfase"/>
</dbReference>
<evidence type="ECO:0000256" key="5">
    <source>
        <dbReference type="ARBA" id="ARBA00022898"/>
    </source>
</evidence>
<reference evidence="10 11" key="1">
    <citation type="journal article" date="2012" name="J. Bacteriol.">
        <title>Genome sequences of type strains of seven species of the marine bacterium Pseudoalteromonas.</title>
        <authorList>
            <person name="Xie B.B."/>
            <person name="Shu Y.L."/>
            <person name="Qin Q.L."/>
            <person name="Rong J.C."/>
            <person name="Zhang X.Y."/>
            <person name="Chen X.L."/>
            <person name="Shi M."/>
            <person name="He H.L."/>
            <person name="Zhou B.C."/>
            <person name="Zhang Y.Z."/>
        </authorList>
    </citation>
    <scope>NUCLEOTIDE SEQUENCE [LARGE SCALE GENOMIC DNA]</scope>
    <source>
        <strain evidence="10 11">A 37-1-2</strain>
    </source>
</reference>
<evidence type="ECO:0000256" key="8">
    <source>
        <dbReference type="RuleBase" id="RU004506"/>
    </source>
</evidence>
<evidence type="ECO:0000256" key="2">
    <source>
        <dbReference type="ARBA" id="ARBA00010447"/>
    </source>
</evidence>
<comment type="catalytic activity">
    <reaction evidence="6 8">
        <text>(sulfur carrier)-H + L-cysteine = (sulfur carrier)-SH + L-alanine</text>
        <dbReference type="Rhea" id="RHEA:43892"/>
        <dbReference type="Rhea" id="RHEA-COMP:14737"/>
        <dbReference type="Rhea" id="RHEA-COMP:14739"/>
        <dbReference type="ChEBI" id="CHEBI:29917"/>
        <dbReference type="ChEBI" id="CHEBI:35235"/>
        <dbReference type="ChEBI" id="CHEBI:57972"/>
        <dbReference type="ChEBI" id="CHEBI:64428"/>
        <dbReference type="EC" id="2.8.1.7"/>
    </reaction>
</comment>
<keyword evidence="4 8" id="KW-0808">Transferase</keyword>
<evidence type="ECO:0000313" key="10">
    <source>
        <dbReference type="EMBL" id="ATC86424.1"/>
    </source>
</evidence>
<comment type="similarity">
    <text evidence="2 8">Belongs to the class-V pyridoxal-phosphate-dependent aminotransferase family. Csd subfamily.</text>
</comment>
<dbReference type="GO" id="GO:0030170">
    <property type="term" value="F:pyridoxal phosphate binding"/>
    <property type="evidence" value="ECO:0007669"/>
    <property type="project" value="UniProtKB-UniRule"/>
</dbReference>
<dbReference type="PANTHER" id="PTHR43586">
    <property type="entry name" value="CYSTEINE DESULFURASE"/>
    <property type="match status" value="1"/>
</dbReference>
<evidence type="ECO:0000313" key="11">
    <source>
        <dbReference type="Proteomes" id="UP000016505"/>
    </source>
</evidence>
<sequence length="408" mass="45409">MLALKFDINKIRNDFPTLNQTINGCPLVYLDSAATSQKPQSVIDTITEFYTFQNANVHRGRHTLSEQATYAYEQVRDKTAEYFNVFSKEIVWTKGATEAINLVANGLKKRLNESHTIMISPLEHHANIVPWQIVSQQTGAKLIALPLNKNGTLNTKECCEFIKETKPTLLAITQASNTLGNITDLKPLIRAAKDVNSLVLVDGAQGALHLKPDLRELNCDFYVCSSHKMLGPTGLGVLYGRYEQLNTLEIYQSGGEMIDKVYLTHSTYRPAPAKFETGTPNISGVLGFGAALDYLNELDHAKIQQYEQKLFSYAAQKLVKVDGITIYSNLSDNIGTLCFNLNDEHPYDLATLLDGYGVAVRSGHHCTQPLMTHLGLNGTLRASFCFYNTYEDVDIFIDSLKKCIALLD</sequence>